<dbReference type="RefSeq" id="WP_200359651.1">
    <property type="nucleotide sequence ID" value="NZ_JAENIL010000098.1"/>
</dbReference>
<evidence type="ECO:0000313" key="1">
    <source>
        <dbReference type="EMBL" id="MBK1880555.1"/>
    </source>
</evidence>
<dbReference type="AlphaFoldDB" id="A0A934RZJ4"/>
<sequence length="580" mass="64907">MGRKTVIGITIALSLAACSLIAYSSYIGFERKSLADKLPADTWAFIEVRHFKKAFISFIRNEELHAATNIAKAISYSISGRTPEPSEEEPTQVEPELWNELSKFIKTRIAIALLSPPNERDKTPAAILVAHFYGSKQSFEDTLNKFASQASTEDVSLEWRQFESSETPYQTLISPTASQSRYPEVSWAIHKEILYLASSQSALKRILAHIASPDSPSLASQITLHQAEKHIGRSDIAFYLEAKQSLDYFSQIAAERTFEIGGFNLNLNPSEALSELGLYNFDSLFGSLSLTGDQETYSSLTYTDQPRILSALRASDDSLLLQPPDISCYASDNLNLDAGELLITLKDSFLKAAPLANFAYMFVHSDIQKETGQSLDELLTQGVGNNLSTFQTLDIGTTRLFSGETKQIVVHDSAIKIELGENNIPLINLIKSQFPKIQKSLYPRAYLEDGVFYIDQFEDRTLTSGRIAIHHSPSHLTIGFGTLKAFKTLVSRKELYTPKPPLVPNPPTQVGNGNLLLSSLPATLYELATIFYQQLNPGKSIPIEFLEFDWRTLSILEQERESRLYHDPNGRLYRVSKKRR</sequence>
<evidence type="ECO:0000313" key="2">
    <source>
        <dbReference type="Proteomes" id="UP000617628"/>
    </source>
</evidence>
<keyword evidence="2" id="KW-1185">Reference proteome</keyword>
<proteinExistence type="predicted"/>
<accession>A0A934RZJ4</accession>
<comment type="caution">
    <text evidence="1">The sequence shown here is derived from an EMBL/GenBank/DDBJ whole genome shotgun (WGS) entry which is preliminary data.</text>
</comment>
<gene>
    <name evidence="1" type="ORF">JIN87_26955</name>
</gene>
<dbReference type="PROSITE" id="PS51257">
    <property type="entry name" value="PROKAR_LIPOPROTEIN"/>
    <property type="match status" value="1"/>
</dbReference>
<reference evidence="1" key="1">
    <citation type="submission" date="2021-01" db="EMBL/GenBank/DDBJ databases">
        <title>Modified the classification status of verrucomicrobia.</title>
        <authorList>
            <person name="Feng X."/>
        </authorList>
    </citation>
    <scope>NUCLEOTIDE SEQUENCE</scope>
    <source>
        <strain evidence="1">KCTC 13126</strain>
    </source>
</reference>
<protein>
    <recommendedName>
        <fullName evidence="3">DUF3352 domain-containing protein</fullName>
    </recommendedName>
</protein>
<dbReference type="Proteomes" id="UP000617628">
    <property type="component" value="Unassembled WGS sequence"/>
</dbReference>
<organism evidence="1 2">
    <name type="scientific">Pelagicoccus mobilis</name>
    <dbReference type="NCBI Taxonomy" id="415221"/>
    <lineage>
        <taxon>Bacteria</taxon>
        <taxon>Pseudomonadati</taxon>
        <taxon>Verrucomicrobiota</taxon>
        <taxon>Opitutia</taxon>
        <taxon>Puniceicoccales</taxon>
        <taxon>Pelagicoccaceae</taxon>
        <taxon>Pelagicoccus</taxon>
    </lineage>
</organism>
<dbReference type="EMBL" id="JAENIL010000098">
    <property type="protein sequence ID" value="MBK1880555.1"/>
    <property type="molecule type" value="Genomic_DNA"/>
</dbReference>
<evidence type="ECO:0008006" key="3">
    <source>
        <dbReference type="Google" id="ProtNLM"/>
    </source>
</evidence>
<name>A0A934RZJ4_9BACT</name>